<evidence type="ECO:0000313" key="7">
    <source>
        <dbReference type="EnsemblFungi" id="EJT81389"/>
    </source>
</evidence>
<dbReference type="InterPro" id="IPR016024">
    <property type="entry name" value="ARM-type_fold"/>
</dbReference>
<feature type="repeat" description="HEAT" evidence="3">
    <location>
        <begin position="90"/>
        <end position="128"/>
    </location>
</feature>
<dbReference type="HOGENOM" id="CLU_015533_2_1_1"/>
<keyword evidence="1" id="KW-0677">Repeat</keyword>
<feature type="repeat" description="HEAT" evidence="3">
    <location>
        <begin position="364"/>
        <end position="402"/>
    </location>
</feature>
<dbReference type="GeneID" id="20341828"/>
<dbReference type="InterPro" id="IPR011989">
    <property type="entry name" value="ARM-like"/>
</dbReference>
<dbReference type="AlphaFoldDB" id="J3NJD8"/>
<feature type="repeat" description="HEAT" evidence="3">
    <location>
        <begin position="403"/>
        <end position="441"/>
    </location>
</feature>
<accession>J3NJD8</accession>
<dbReference type="GO" id="GO:0005634">
    <property type="term" value="C:nucleus"/>
    <property type="evidence" value="ECO:0007669"/>
    <property type="project" value="EnsemblFungi"/>
</dbReference>
<dbReference type="InterPro" id="IPR051023">
    <property type="entry name" value="PP2A_Regulatory_Subunit_A"/>
</dbReference>
<feature type="domain" description="Phosphatase 2A Regulatory Subunit A helical" evidence="5">
    <location>
        <begin position="367"/>
        <end position="532"/>
    </location>
</feature>
<evidence type="ECO:0000313" key="8">
    <source>
        <dbReference type="Proteomes" id="UP000006039"/>
    </source>
</evidence>
<dbReference type="STRING" id="644352.J3NJD8"/>
<dbReference type="GO" id="GO:0000159">
    <property type="term" value="C:protein phosphatase type 2A complex"/>
    <property type="evidence" value="ECO:0007669"/>
    <property type="project" value="EnsemblFungi"/>
</dbReference>
<feature type="repeat" description="HEAT" evidence="3">
    <location>
        <begin position="247"/>
        <end position="285"/>
    </location>
</feature>
<dbReference type="OrthoDB" id="340346at2759"/>
<dbReference type="PANTHER" id="PTHR10648:SF4">
    <property type="entry name" value="PROTEIN PHOSPHATASE 2 (FORMERLY 2A), REGULATORY SUBUNIT A, BETA ISOFORM-RELATED"/>
    <property type="match status" value="1"/>
</dbReference>
<dbReference type="RefSeq" id="XP_009217398.1">
    <property type="nucleotide sequence ID" value="XM_009219134.1"/>
</dbReference>
<organism evidence="6">
    <name type="scientific">Gaeumannomyces tritici (strain R3-111a-1)</name>
    <name type="common">Wheat and barley take-all root rot fungus</name>
    <name type="synonym">Gaeumannomyces graminis var. tritici</name>
    <dbReference type="NCBI Taxonomy" id="644352"/>
    <lineage>
        <taxon>Eukaryota</taxon>
        <taxon>Fungi</taxon>
        <taxon>Dikarya</taxon>
        <taxon>Ascomycota</taxon>
        <taxon>Pezizomycotina</taxon>
        <taxon>Sordariomycetes</taxon>
        <taxon>Sordariomycetidae</taxon>
        <taxon>Magnaporthales</taxon>
        <taxon>Magnaporthaceae</taxon>
        <taxon>Gaeumannomyces</taxon>
    </lineage>
</organism>
<dbReference type="Pfam" id="PF22956">
    <property type="entry name" value="VPS15-like_hel"/>
    <property type="match status" value="1"/>
</dbReference>
<dbReference type="GO" id="GO:0030952">
    <property type="term" value="P:establishment or maintenance of cytoskeleton polarity"/>
    <property type="evidence" value="ECO:0007669"/>
    <property type="project" value="EnsemblFungi"/>
</dbReference>
<reference evidence="7" key="4">
    <citation type="journal article" date="2015" name="G3 (Bethesda)">
        <title>Genome sequences of three phytopathogenic species of the Magnaporthaceae family of fungi.</title>
        <authorList>
            <person name="Okagaki L.H."/>
            <person name="Nunes C.C."/>
            <person name="Sailsbery J."/>
            <person name="Clay B."/>
            <person name="Brown D."/>
            <person name="John T."/>
            <person name="Oh Y."/>
            <person name="Young N."/>
            <person name="Fitzgerald M."/>
            <person name="Haas B.J."/>
            <person name="Zeng Q."/>
            <person name="Young S."/>
            <person name="Adiconis X."/>
            <person name="Fan L."/>
            <person name="Levin J.Z."/>
            <person name="Mitchell T.K."/>
            <person name="Okubara P.A."/>
            <person name="Farman M.L."/>
            <person name="Kohn L.M."/>
            <person name="Birren B."/>
            <person name="Ma L.-J."/>
            <person name="Dean R.A."/>
        </authorList>
    </citation>
    <scope>NUCLEOTIDE SEQUENCE</scope>
    <source>
        <strain evidence="7">R3-111a-1</strain>
    </source>
</reference>
<dbReference type="GO" id="GO:0005935">
    <property type="term" value="C:cellular bud neck"/>
    <property type="evidence" value="ECO:0007669"/>
    <property type="project" value="EnsemblFungi"/>
</dbReference>
<dbReference type="InterPro" id="IPR054573">
    <property type="entry name" value="PP2A/SF3B1-like_HEAT"/>
</dbReference>
<dbReference type="GO" id="GO:0007094">
    <property type="term" value="P:mitotic spindle assembly checkpoint signaling"/>
    <property type="evidence" value="ECO:0007669"/>
    <property type="project" value="EnsemblFungi"/>
</dbReference>
<dbReference type="Gene3D" id="1.25.10.10">
    <property type="entry name" value="Leucine-rich Repeat Variant"/>
    <property type="match status" value="1"/>
</dbReference>
<dbReference type="GO" id="GO:0090443">
    <property type="term" value="C:FAR/SIN/STRIPAK complex"/>
    <property type="evidence" value="ECO:0007669"/>
    <property type="project" value="EnsemblFungi"/>
</dbReference>
<keyword evidence="8" id="KW-1185">Reference proteome</keyword>
<evidence type="ECO:0000259" key="4">
    <source>
        <dbReference type="Pfam" id="PF22646"/>
    </source>
</evidence>
<reference evidence="8" key="1">
    <citation type="submission" date="2010-07" db="EMBL/GenBank/DDBJ databases">
        <title>The genome sequence of Gaeumannomyces graminis var. tritici strain R3-111a-1.</title>
        <authorList>
            <consortium name="The Broad Institute Genome Sequencing Platform"/>
            <person name="Ma L.-J."/>
            <person name="Dead R."/>
            <person name="Young S."/>
            <person name="Zeng Q."/>
            <person name="Koehrsen M."/>
            <person name="Alvarado L."/>
            <person name="Berlin A."/>
            <person name="Chapman S.B."/>
            <person name="Chen Z."/>
            <person name="Freedman E."/>
            <person name="Gellesch M."/>
            <person name="Goldberg J."/>
            <person name="Griggs A."/>
            <person name="Gujja S."/>
            <person name="Heilman E.R."/>
            <person name="Heiman D."/>
            <person name="Hepburn T."/>
            <person name="Howarth C."/>
            <person name="Jen D."/>
            <person name="Larson L."/>
            <person name="Mehta T."/>
            <person name="Neiman D."/>
            <person name="Pearson M."/>
            <person name="Roberts A."/>
            <person name="Saif S."/>
            <person name="Shea T."/>
            <person name="Shenoy N."/>
            <person name="Sisk P."/>
            <person name="Stolte C."/>
            <person name="Sykes S."/>
            <person name="Walk T."/>
            <person name="White J."/>
            <person name="Yandava C."/>
            <person name="Haas B."/>
            <person name="Nusbaum C."/>
            <person name="Birren B."/>
        </authorList>
    </citation>
    <scope>NUCLEOTIDE SEQUENCE [LARGE SCALE GENOMIC DNA]</scope>
    <source>
        <strain evidence="8">R3-111a-1</strain>
    </source>
</reference>
<dbReference type="GO" id="GO:0005829">
    <property type="term" value="C:cytosol"/>
    <property type="evidence" value="ECO:0007669"/>
    <property type="project" value="TreeGrafter"/>
</dbReference>
<evidence type="ECO:0000259" key="5">
    <source>
        <dbReference type="Pfam" id="PF22956"/>
    </source>
</evidence>
<dbReference type="InterPro" id="IPR055231">
    <property type="entry name" value="2AA_helical"/>
</dbReference>
<gene>
    <name evidence="7" type="primary">20341828</name>
    <name evidence="6" type="ORF">GGTG_01370</name>
</gene>
<dbReference type="GO" id="GO:0019888">
    <property type="term" value="F:protein phosphatase regulator activity"/>
    <property type="evidence" value="ECO:0007669"/>
    <property type="project" value="TreeGrafter"/>
</dbReference>
<dbReference type="GO" id="GO:0004722">
    <property type="term" value="F:protein serine/threonine phosphatase activity"/>
    <property type="evidence" value="ECO:0007669"/>
    <property type="project" value="EnsemblFungi"/>
</dbReference>
<evidence type="ECO:0000256" key="1">
    <source>
        <dbReference type="ARBA" id="ARBA00022737"/>
    </source>
</evidence>
<dbReference type="GO" id="GO:1990813">
    <property type="term" value="P:meiotic centromeric cohesion protection in anaphase I"/>
    <property type="evidence" value="ECO:0007669"/>
    <property type="project" value="EnsemblFungi"/>
</dbReference>
<evidence type="ECO:0000313" key="6">
    <source>
        <dbReference type="EMBL" id="EJT81389.1"/>
    </source>
</evidence>
<feature type="domain" description="Phosphatase PP2A regulatory subunit A/Splicing factor 3B subunit 1-like HEAT repeat" evidence="4">
    <location>
        <begin position="280"/>
        <end position="356"/>
    </location>
</feature>
<feature type="repeat" description="HEAT" evidence="3">
    <location>
        <begin position="206"/>
        <end position="244"/>
    </location>
</feature>
<dbReference type="SUPFAM" id="SSF48371">
    <property type="entry name" value="ARM repeat"/>
    <property type="match status" value="1"/>
</dbReference>
<name>J3NJD8_GAET3</name>
<dbReference type="PANTHER" id="PTHR10648">
    <property type="entry name" value="SERINE/THREONINE-PROTEIN PHOSPHATASE PP2A 65 KDA REGULATORY SUBUNIT"/>
    <property type="match status" value="1"/>
</dbReference>
<evidence type="ECO:0000256" key="3">
    <source>
        <dbReference type="PROSITE-ProRule" id="PRU00103"/>
    </source>
</evidence>
<dbReference type="VEuPathDB" id="FungiDB:GGTG_01370"/>
<dbReference type="FunCoup" id="J3NJD8">
    <property type="interactions" value="444"/>
</dbReference>
<protein>
    <submittedName>
        <fullName evidence="6">Protein phosphatase PP2A regulatory subunit A</fullName>
    </submittedName>
</protein>
<reference evidence="6" key="2">
    <citation type="submission" date="2010-07" db="EMBL/GenBank/DDBJ databases">
        <authorList>
            <consortium name="The Broad Institute Genome Sequencing Platform"/>
            <consortium name="Broad Institute Genome Sequencing Center for Infectious Disease"/>
            <person name="Ma L.-J."/>
            <person name="Dead R."/>
            <person name="Young S."/>
            <person name="Zeng Q."/>
            <person name="Koehrsen M."/>
            <person name="Alvarado L."/>
            <person name="Berlin A."/>
            <person name="Chapman S.B."/>
            <person name="Chen Z."/>
            <person name="Freedman E."/>
            <person name="Gellesch M."/>
            <person name="Goldberg J."/>
            <person name="Griggs A."/>
            <person name="Gujja S."/>
            <person name="Heilman E.R."/>
            <person name="Heiman D."/>
            <person name="Hepburn T."/>
            <person name="Howarth C."/>
            <person name="Jen D."/>
            <person name="Larson L."/>
            <person name="Mehta T."/>
            <person name="Neiman D."/>
            <person name="Pearson M."/>
            <person name="Roberts A."/>
            <person name="Saif S."/>
            <person name="Shea T."/>
            <person name="Shenoy N."/>
            <person name="Sisk P."/>
            <person name="Stolte C."/>
            <person name="Sykes S."/>
            <person name="Walk T."/>
            <person name="White J."/>
            <person name="Yandava C."/>
            <person name="Haas B."/>
            <person name="Nusbaum C."/>
            <person name="Birren B."/>
        </authorList>
    </citation>
    <scope>NUCLEOTIDE SEQUENCE</scope>
    <source>
        <strain evidence="6">R3-111a-1</strain>
    </source>
</reference>
<dbReference type="FunFam" id="1.25.10.10:FF:000011">
    <property type="entry name" value="Serine/threonine-protein phosphatase 2A regulatory subunit A alpha isoform"/>
    <property type="match status" value="1"/>
</dbReference>
<dbReference type="eggNOG" id="KOG0211">
    <property type="taxonomic scope" value="Eukaryota"/>
</dbReference>
<dbReference type="GO" id="GO:0043332">
    <property type="term" value="C:mating projection tip"/>
    <property type="evidence" value="ECO:0007669"/>
    <property type="project" value="EnsemblFungi"/>
</dbReference>
<dbReference type="Pfam" id="PF22646">
    <property type="entry name" value="PPP2R1A-like_HEAT"/>
    <property type="match status" value="1"/>
</dbReference>
<dbReference type="GO" id="GO:0005934">
    <property type="term" value="C:cellular bud tip"/>
    <property type="evidence" value="ECO:0007669"/>
    <property type="project" value="EnsemblFungi"/>
</dbReference>
<feature type="repeat" description="HEAT" evidence="3">
    <location>
        <begin position="520"/>
        <end position="552"/>
    </location>
</feature>
<dbReference type="GO" id="GO:0110085">
    <property type="term" value="C:mitotic actomyosin contractile ring"/>
    <property type="evidence" value="ECO:0007669"/>
    <property type="project" value="EnsemblFungi"/>
</dbReference>
<dbReference type="InterPro" id="IPR021133">
    <property type="entry name" value="HEAT_type_2"/>
</dbReference>
<dbReference type="PROSITE" id="PS50077">
    <property type="entry name" value="HEAT_REPEAT"/>
    <property type="match status" value="9"/>
</dbReference>
<proteinExistence type="inferred from homology"/>
<dbReference type="GO" id="GO:0031030">
    <property type="term" value="P:negative regulation of septation initiation signaling"/>
    <property type="evidence" value="ECO:0007669"/>
    <property type="project" value="EnsemblFungi"/>
</dbReference>
<feature type="repeat" description="HEAT" evidence="3">
    <location>
        <begin position="13"/>
        <end position="51"/>
    </location>
</feature>
<evidence type="ECO:0000256" key="2">
    <source>
        <dbReference type="ARBA" id="ARBA00038332"/>
    </source>
</evidence>
<dbReference type="GO" id="GO:0000775">
    <property type="term" value="C:chromosome, centromeric region"/>
    <property type="evidence" value="ECO:0007669"/>
    <property type="project" value="EnsemblFungi"/>
</dbReference>
<comment type="similarity">
    <text evidence="2">Belongs to the phosphatase 2A regulatory subunit A family.</text>
</comment>
<dbReference type="EnsemblFungi" id="EJT81389">
    <property type="protein sequence ID" value="EJT81389"/>
    <property type="gene ID" value="GGTG_01370"/>
</dbReference>
<dbReference type="GO" id="GO:0006417">
    <property type="term" value="P:regulation of translation"/>
    <property type="evidence" value="ECO:0007669"/>
    <property type="project" value="EnsemblFungi"/>
</dbReference>
<reference evidence="7" key="5">
    <citation type="submission" date="2018-04" db="UniProtKB">
        <authorList>
            <consortium name="EnsemblFungi"/>
        </authorList>
    </citation>
    <scope>IDENTIFICATION</scope>
    <source>
        <strain evidence="7">R3-111a-1</strain>
    </source>
</reference>
<feature type="repeat" description="HEAT" evidence="3">
    <location>
        <begin position="325"/>
        <end position="363"/>
    </location>
</feature>
<reference evidence="6" key="3">
    <citation type="submission" date="2010-09" db="EMBL/GenBank/DDBJ databases">
        <title>Annotation of Gaeumannomyces graminis var. tritici R3-111a-1.</title>
        <authorList>
            <consortium name="The Broad Institute Genome Sequencing Platform"/>
            <person name="Ma L.-J."/>
            <person name="Dead R."/>
            <person name="Young S.K."/>
            <person name="Zeng Q."/>
            <person name="Gargeya S."/>
            <person name="Fitzgerald M."/>
            <person name="Haas B."/>
            <person name="Abouelleil A."/>
            <person name="Alvarado L."/>
            <person name="Arachchi H.M."/>
            <person name="Berlin A."/>
            <person name="Brown A."/>
            <person name="Chapman S.B."/>
            <person name="Chen Z."/>
            <person name="Dunbar C."/>
            <person name="Freedman E."/>
            <person name="Gearin G."/>
            <person name="Gellesch M."/>
            <person name="Goldberg J."/>
            <person name="Griggs A."/>
            <person name="Gujja S."/>
            <person name="Heiman D."/>
            <person name="Howarth C."/>
            <person name="Larson L."/>
            <person name="Lui A."/>
            <person name="MacDonald P.J.P."/>
            <person name="Mehta T."/>
            <person name="Montmayeur A."/>
            <person name="Murphy C."/>
            <person name="Neiman D."/>
            <person name="Pearson M."/>
            <person name="Priest M."/>
            <person name="Roberts A."/>
            <person name="Saif S."/>
            <person name="Shea T."/>
            <person name="Shenoy N."/>
            <person name="Sisk P."/>
            <person name="Stolte C."/>
            <person name="Sykes S."/>
            <person name="Yandava C."/>
            <person name="Wortman J."/>
            <person name="Nusbaum C."/>
            <person name="Birren B."/>
        </authorList>
    </citation>
    <scope>NUCLEOTIDE SEQUENCE</scope>
    <source>
        <strain evidence="6">R3-111a-1</strain>
    </source>
</reference>
<dbReference type="Proteomes" id="UP000006039">
    <property type="component" value="Unassembled WGS sequence"/>
</dbReference>
<dbReference type="GO" id="GO:0005816">
    <property type="term" value="C:spindle pole body"/>
    <property type="evidence" value="ECO:0007669"/>
    <property type="project" value="EnsemblFungi"/>
</dbReference>
<dbReference type="EMBL" id="GL385395">
    <property type="protein sequence ID" value="EJT81389.1"/>
    <property type="molecule type" value="Genomic_DNA"/>
</dbReference>
<sequence>MADAPNVSDELYPIAVLIDELKHDDVLLRLNAIHRLSTIALALGPERTREELIPFLDESVEDEDEVLVALSEELGNFLDYVGGPQWGHVLLSPLENLAAIEEPVVRDKAVESLNKICAELSPKQVEEYFLPLTSRLSKADWFTSKISGCGLYTTPYKKVAPPLQEQLRRDFGHLVHDETPMVRRQSATNLAKFLKEMPAAVVVEEMIPMFQHLAQDDQDSVRLLTVEVLISIAEVVPKEQQSSHGVLLTSLRSLIEDKSWRVRYMIADRFEKIAKAVDEEVVSRDLVPAFVKLLKDNEAEVRTAIAGQIPGFCALVERTTLLNEIMGSIEDLVSDSSQHVRAALGTQISGLAPILGKQETIDHLLPMFLQMLKDEFPEVRLHIISKLELVNKVIGIDLLSQSLLPAIVQLAEDKQWRVRLAIIEYIPLLASQLGVKFFDEKLSSLCMSWLGDTVFSIREAATHNLKKLTEVFGVEWASEAIIPKVMAMGNHPNYLYRMTTCFAITTLATVVSMDVIGKNILPMLDKLVVDDIPNIRFNVAKTYGVLVDVLRRLPEQGTIYSLEKAGASFSPSSRGAELIQQRVMPSLEKLQKDDDVDVRYFATTAAAAASGPLPGGEPMNTSP</sequence>
<feature type="repeat" description="HEAT" evidence="3">
    <location>
        <begin position="286"/>
        <end position="324"/>
    </location>
</feature>